<feature type="region of interest" description="Disordered" evidence="1">
    <location>
        <begin position="583"/>
        <end position="640"/>
    </location>
</feature>
<evidence type="ECO:0000256" key="1">
    <source>
        <dbReference type="SAM" id="MobiDB-lite"/>
    </source>
</evidence>
<evidence type="ECO:0000313" key="4">
    <source>
        <dbReference type="Proteomes" id="UP000038010"/>
    </source>
</evidence>
<feature type="compositionally biased region" description="Polar residues" evidence="1">
    <location>
        <begin position="624"/>
        <end position="640"/>
    </location>
</feature>
<keyword evidence="2" id="KW-1133">Transmembrane helix</keyword>
<feature type="transmembrane region" description="Helical" evidence="2">
    <location>
        <begin position="132"/>
        <end position="152"/>
    </location>
</feature>
<name>A0A0N0NLV4_9EURO</name>
<feature type="compositionally biased region" description="Basic and acidic residues" evidence="1">
    <location>
        <begin position="583"/>
        <end position="600"/>
    </location>
</feature>
<reference evidence="3 4" key="1">
    <citation type="submission" date="2015-06" db="EMBL/GenBank/DDBJ databases">
        <title>Draft genome of the ant-associated black yeast Phialophora attae CBS 131958.</title>
        <authorList>
            <person name="Moreno L.F."/>
            <person name="Stielow B.J."/>
            <person name="de Hoog S."/>
            <person name="Vicente V.A."/>
            <person name="Weiss V.A."/>
            <person name="de Vries M."/>
            <person name="Cruz L.M."/>
            <person name="Souza E.M."/>
        </authorList>
    </citation>
    <scope>NUCLEOTIDE SEQUENCE [LARGE SCALE GENOMIC DNA]</scope>
    <source>
        <strain evidence="3 4">CBS 131958</strain>
    </source>
</reference>
<feature type="transmembrane region" description="Helical" evidence="2">
    <location>
        <begin position="50"/>
        <end position="72"/>
    </location>
</feature>
<proteinExistence type="predicted"/>
<keyword evidence="4" id="KW-1185">Reference proteome</keyword>
<keyword evidence="2" id="KW-0812">Transmembrane</keyword>
<dbReference type="RefSeq" id="XP_017999581.1">
    <property type="nucleotide sequence ID" value="XM_018143392.1"/>
</dbReference>
<dbReference type="OrthoDB" id="3540210at2759"/>
<feature type="transmembrane region" description="Helical" evidence="2">
    <location>
        <begin position="530"/>
        <end position="556"/>
    </location>
</feature>
<dbReference type="AlphaFoldDB" id="A0A0N0NLV4"/>
<dbReference type="Proteomes" id="UP000038010">
    <property type="component" value="Unassembled WGS sequence"/>
</dbReference>
<accession>A0A0N0NLV4</accession>
<organism evidence="3 4">
    <name type="scientific">Cyphellophora attinorum</name>
    <dbReference type="NCBI Taxonomy" id="1664694"/>
    <lineage>
        <taxon>Eukaryota</taxon>
        <taxon>Fungi</taxon>
        <taxon>Dikarya</taxon>
        <taxon>Ascomycota</taxon>
        <taxon>Pezizomycotina</taxon>
        <taxon>Eurotiomycetes</taxon>
        <taxon>Chaetothyriomycetidae</taxon>
        <taxon>Chaetothyriales</taxon>
        <taxon>Cyphellophoraceae</taxon>
        <taxon>Cyphellophora</taxon>
    </lineage>
</organism>
<evidence type="ECO:0000256" key="2">
    <source>
        <dbReference type="SAM" id="Phobius"/>
    </source>
</evidence>
<gene>
    <name evidence="3" type="ORF">AB675_3349</name>
</gene>
<protein>
    <submittedName>
        <fullName evidence="3">Uncharacterized protein</fullName>
    </submittedName>
</protein>
<evidence type="ECO:0000313" key="3">
    <source>
        <dbReference type="EMBL" id="KPI39618.1"/>
    </source>
</evidence>
<sequence>MGQAHSKYAPSIAVKQVQDPAAYIYQGIWTDWTKGSDTWGLTLTLHPDNAVLVTSALAVFVTLAGSQLWTIVRFTLHQTGSRPQPVPSTPNHTKQQVILRNAPTDLATARLMAYDAWISRGRGKGRKLSPRAIWISVVAIVHALLFMVAGTFSNLAISTGSQVDGTAVLSRSSHCGIWNETYFDIVAGGNNPSSSETLDLSTKYIAKQVANVQLSVESRINAKPQDRLDYRRITTCAVLNDTDRVRDWDGEIDVTSDVFERKTAHAYYGPSSYKHTDWTYAYSNFASLYDNFTVQVTTPYQVDAEIYWALSDPAYSTSDFEPIEGLLQSSADVSLFFLSFSGMYLEAIDDPWFSANRLHEVDIPVPLMRRRFARDAAISTMGCTEQHQFCTHDKICTPFGGFDQVQNHQPFVEAMTGHRNATFDRMLRAIAFSSMKEVVEKLSVTNSPLLAVNEIATANTVVSMPLPATQWQRELMYWHSIAMAQVQRNVVQWSSGQIAPDPQFLLPPQEEQDKWFCQNQLIPSTVYQSFSIMSIILILIFGMLIIVVSLNVEALARLLRRCLRRSEPRKDWDNDDMLKLPGKFRDSFWRPRPPPKDKNKSPTTPTTPTSRWGRSPSALAPPSTGLSNDTTAVSWTRCSSPTLPPADRVIPVITISTEASHVDQSSSPYSSRRPHRDSWMAISLNELEAATHSSNSPAQAQPEDRKRLSRTLYEVCHSPSMQRLKNPLNFHVPRPRGSWI</sequence>
<comment type="caution">
    <text evidence="3">The sequence shown here is derived from an EMBL/GenBank/DDBJ whole genome shotgun (WGS) entry which is preliminary data.</text>
</comment>
<dbReference type="EMBL" id="LFJN01000014">
    <property type="protein sequence ID" value="KPI39618.1"/>
    <property type="molecule type" value="Genomic_DNA"/>
</dbReference>
<keyword evidence="2" id="KW-0472">Membrane</keyword>
<dbReference type="VEuPathDB" id="FungiDB:AB675_3349"/>
<dbReference type="GeneID" id="28735272"/>